<proteinExistence type="predicted"/>
<comment type="caution">
    <text evidence="2">The sequence shown here is derived from an EMBL/GenBank/DDBJ whole genome shotgun (WGS) entry which is preliminary data.</text>
</comment>
<reference evidence="2" key="1">
    <citation type="submission" date="2022-07" db="EMBL/GenBank/DDBJ databases">
        <title>Phylogenomic reconstructions and comparative analyses of Kickxellomycotina fungi.</title>
        <authorList>
            <person name="Reynolds N.K."/>
            <person name="Stajich J.E."/>
            <person name="Barry K."/>
            <person name="Grigoriev I.V."/>
            <person name="Crous P."/>
            <person name="Smith M.E."/>
        </authorList>
    </citation>
    <scope>NUCLEOTIDE SEQUENCE</scope>
    <source>
        <strain evidence="2">NBRC 105413</strain>
    </source>
</reference>
<feature type="compositionally biased region" description="Low complexity" evidence="1">
    <location>
        <begin position="1"/>
        <end position="19"/>
    </location>
</feature>
<feature type="compositionally biased region" description="Low complexity" evidence="1">
    <location>
        <begin position="35"/>
        <end position="50"/>
    </location>
</feature>
<evidence type="ECO:0000313" key="3">
    <source>
        <dbReference type="Proteomes" id="UP001145021"/>
    </source>
</evidence>
<feature type="compositionally biased region" description="Polar residues" evidence="1">
    <location>
        <begin position="254"/>
        <end position="269"/>
    </location>
</feature>
<feature type="compositionally biased region" description="Polar residues" evidence="1">
    <location>
        <begin position="717"/>
        <end position="727"/>
    </location>
</feature>
<feature type="compositionally biased region" description="Low complexity" evidence="1">
    <location>
        <begin position="1086"/>
        <end position="1115"/>
    </location>
</feature>
<sequence length="1172" mass="124170">MDATSSSSSRLTPTSMPSPFDYSNDGSPGSFTGMPHQPSKQQQYPQSPLQRQPPPQVQSGSASRSNGLLGKMFRKSTSKHPKLNPMGISSKDFFGDGPRSANIPMSVSEYGSSPKGMKLTRKPSSISATALQPGLLIPTASSMQDMVPKSTTALTFGFNSDGIGETKRLQHHGHYSNNSLRNPALYTPPATGHGSSGSRQQMHWPECSPLAQADIGSSHVAACTATVTAKSYNPDGSMQPQFRNRPTRLDISPSRKQALSDTADPASSSLLHDNSALETLSPSTLESAPSSPGLPLDRRMQSQVNAAGSLSALAVSSSDLMEMYGEAERNVTVGAGASFGSSERKKGGGSAWRAKLSLTNLQRPETRSQHHQSFDRSSIDIAAHSRVYSESPLISVPSVAPTSARGNPSAHGPAPLSLDALLGSGSDSTSPQSAPPRDVIQHGHEVSPSDVCVEEMDSVGSLGNIDRDFLLTIQKNSALEARRQRRRETRRNTMSFLGVSNRNSATCADNVSSIPSTPPAGSAARKNNSAFFASADLSADAHLSHGITKEHLSRLAQIDDPSPAPDTATRLADVGVTTQKQQQQEQQQLDLQTHVNATAVQQRSDQGCKSRIGQPEISFTTALPKNRNAAHLLLSGKPRNNRACNDVDSDDGLPSSNKHATTPVSASARCSMMRPRPLSSDSLTYAEQPEERSSSRSSRSNASENAGSENETVLQPRPSSSSATSQKRVLSELNGAVLKESILSAALASAAETAHVKEPKLPAPLETALSTYSISTPTLRSPVLASAASSTSAQNAEAVGMQFSTSAAYSSQSRLVAGMTSSGSVPPVPPLPRNITPAKINKHTTMVSIPSPAITARPGTASAHSSPRPAASNRRYRGSTSVVPSSMSAKENQSIPSFLSPTSHSTASDVAPPPLRPPATQIQVSQSASEWDIESIRLQRYKMAPSSARSDLELSVDCTPSASRSSRNGPSYAAYNSSDQTFSLGQSSHLPLHAGFIRKLSQPDTHMHATSHPLLSPTHSPDILSKSVSNLASARMSVDTSKYSADAKGNQSHAQKHGFGRLFSAASAPRKTQQQKNISVQQHALSSPSPSNASIASSSNMPRTQQQPQQQLQPQSPTVKSLVDDPLARRKIRDQLASSTAFDRLLEEDDFTMAISLTPSVAGVSRTGPRPK</sequence>
<feature type="compositionally biased region" description="Polar residues" evidence="1">
    <location>
        <begin position="958"/>
        <end position="974"/>
    </location>
</feature>
<accession>A0A9W7XLR9</accession>
<feature type="compositionally biased region" description="Polar residues" evidence="1">
    <location>
        <begin position="1070"/>
        <end position="1085"/>
    </location>
</feature>
<feature type="compositionally biased region" description="Polar residues" evidence="1">
    <location>
        <begin position="654"/>
        <end position="665"/>
    </location>
</feature>
<evidence type="ECO:0000256" key="1">
    <source>
        <dbReference type="SAM" id="MobiDB-lite"/>
    </source>
</evidence>
<feature type="compositionally biased region" description="Low complexity" evidence="1">
    <location>
        <begin position="861"/>
        <end position="873"/>
    </location>
</feature>
<keyword evidence="3" id="KW-1185">Reference proteome</keyword>
<gene>
    <name evidence="2" type="ORF">LPJ64_003109</name>
</gene>
<name>A0A9W7XLR9_9FUNG</name>
<feature type="region of interest" description="Disordered" evidence="1">
    <location>
        <begin position="849"/>
        <end position="929"/>
    </location>
</feature>
<feature type="compositionally biased region" description="Basic residues" evidence="1">
    <location>
        <begin position="72"/>
        <end position="82"/>
    </location>
</feature>
<feature type="region of interest" description="Disordered" evidence="1">
    <location>
        <begin position="946"/>
        <end position="974"/>
    </location>
</feature>
<feature type="compositionally biased region" description="Low complexity" evidence="1">
    <location>
        <begin position="695"/>
        <end position="711"/>
    </location>
</feature>
<dbReference type="EMBL" id="JANBOH010000113">
    <property type="protein sequence ID" value="KAJ1645299.1"/>
    <property type="molecule type" value="Genomic_DNA"/>
</dbReference>
<feature type="compositionally biased region" description="Low complexity" evidence="1">
    <location>
        <begin position="413"/>
        <end position="428"/>
    </location>
</feature>
<feature type="region of interest" description="Disordered" evidence="1">
    <location>
        <begin position="173"/>
        <end position="203"/>
    </location>
</feature>
<feature type="region of interest" description="Disordered" evidence="1">
    <location>
        <begin position="1067"/>
        <end position="1126"/>
    </location>
</feature>
<evidence type="ECO:0000313" key="2">
    <source>
        <dbReference type="EMBL" id="KAJ1645299.1"/>
    </source>
</evidence>
<feature type="region of interest" description="Disordered" evidence="1">
    <location>
        <begin position="230"/>
        <end position="269"/>
    </location>
</feature>
<dbReference type="AlphaFoldDB" id="A0A9W7XLR9"/>
<feature type="region of interest" description="Disordered" evidence="1">
    <location>
        <begin position="397"/>
        <end position="446"/>
    </location>
</feature>
<feature type="region of interest" description="Disordered" evidence="1">
    <location>
        <begin position="634"/>
        <end position="727"/>
    </location>
</feature>
<organism evidence="2 3">
    <name type="scientific">Coemansia asiatica</name>
    <dbReference type="NCBI Taxonomy" id="1052880"/>
    <lineage>
        <taxon>Eukaryota</taxon>
        <taxon>Fungi</taxon>
        <taxon>Fungi incertae sedis</taxon>
        <taxon>Zoopagomycota</taxon>
        <taxon>Kickxellomycotina</taxon>
        <taxon>Kickxellomycetes</taxon>
        <taxon>Kickxellales</taxon>
        <taxon>Kickxellaceae</taxon>
        <taxon>Coemansia</taxon>
    </lineage>
</organism>
<feature type="compositionally biased region" description="Polar residues" evidence="1">
    <location>
        <begin position="920"/>
        <end position="929"/>
    </location>
</feature>
<protein>
    <submittedName>
        <fullName evidence="2">Uncharacterized protein</fullName>
    </submittedName>
</protein>
<feature type="compositionally biased region" description="Polar residues" evidence="1">
    <location>
        <begin position="878"/>
        <end position="908"/>
    </location>
</feature>
<feature type="compositionally biased region" description="Polar residues" evidence="1">
    <location>
        <begin position="230"/>
        <end position="244"/>
    </location>
</feature>
<feature type="region of interest" description="Disordered" evidence="1">
    <location>
        <begin position="1"/>
        <end position="89"/>
    </location>
</feature>
<dbReference type="Proteomes" id="UP001145021">
    <property type="component" value="Unassembled WGS sequence"/>
</dbReference>